<evidence type="ECO:0000259" key="14">
    <source>
        <dbReference type="PROSITE" id="PS01124"/>
    </source>
</evidence>
<dbReference type="InterPro" id="IPR018062">
    <property type="entry name" value="HTH_AraC-typ_CS"/>
</dbReference>
<dbReference type="InterPro" id="IPR004026">
    <property type="entry name" value="Ada_DNA_repair_Zn-bd"/>
</dbReference>
<evidence type="ECO:0000256" key="7">
    <source>
        <dbReference type="ARBA" id="ARBA00022763"/>
    </source>
</evidence>
<dbReference type="InterPro" id="IPR011257">
    <property type="entry name" value="DNA_glycosylase"/>
</dbReference>
<evidence type="ECO:0000256" key="5">
    <source>
        <dbReference type="ARBA" id="ARBA00022679"/>
    </source>
</evidence>
<evidence type="ECO:0000256" key="8">
    <source>
        <dbReference type="ARBA" id="ARBA00022833"/>
    </source>
</evidence>
<keyword evidence="9" id="KW-0805">Transcription regulation</keyword>
<evidence type="ECO:0000256" key="4">
    <source>
        <dbReference type="ARBA" id="ARBA00022603"/>
    </source>
</evidence>
<organism evidence="15 16">
    <name type="scientific">Ereboglobus luteus</name>
    <dbReference type="NCBI Taxonomy" id="1796921"/>
    <lineage>
        <taxon>Bacteria</taxon>
        <taxon>Pseudomonadati</taxon>
        <taxon>Verrucomicrobiota</taxon>
        <taxon>Opitutia</taxon>
        <taxon>Opitutales</taxon>
        <taxon>Opitutaceae</taxon>
        <taxon>Ereboglobus</taxon>
    </lineage>
</organism>
<keyword evidence="4" id="KW-0489">Methyltransferase</keyword>
<dbReference type="PROSITE" id="PS00041">
    <property type="entry name" value="HTH_ARAC_FAMILY_1"/>
    <property type="match status" value="1"/>
</dbReference>
<proteinExistence type="predicted"/>
<keyword evidence="10" id="KW-0238">DNA-binding</keyword>
<dbReference type="PANTHER" id="PTHR43003:SF13">
    <property type="entry name" value="DNA-3-METHYLADENINE GLYCOSYLASE 2"/>
    <property type="match status" value="1"/>
</dbReference>
<dbReference type="SMART" id="SM01009">
    <property type="entry name" value="AlkA_N"/>
    <property type="match status" value="1"/>
</dbReference>
<dbReference type="EMBL" id="CP023004">
    <property type="protein sequence ID" value="AWI09410.1"/>
    <property type="molecule type" value="Genomic_DNA"/>
</dbReference>
<name>A0A2U8E3P6_9BACT</name>
<dbReference type="GO" id="GO:0006285">
    <property type="term" value="P:base-excision repair, AP site formation"/>
    <property type="evidence" value="ECO:0007669"/>
    <property type="project" value="TreeGrafter"/>
</dbReference>
<dbReference type="PANTHER" id="PTHR43003">
    <property type="entry name" value="DNA-3-METHYLADENINE GLYCOSYLASE"/>
    <property type="match status" value="1"/>
</dbReference>
<dbReference type="InterPro" id="IPR010316">
    <property type="entry name" value="AlkA_N"/>
</dbReference>
<dbReference type="GO" id="GO:0032131">
    <property type="term" value="F:alkylated DNA binding"/>
    <property type="evidence" value="ECO:0007669"/>
    <property type="project" value="TreeGrafter"/>
</dbReference>
<dbReference type="KEGG" id="elut:CKA38_09265"/>
<keyword evidence="16" id="KW-1185">Reference proteome</keyword>
<keyword evidence="8" id="KW-0862">Zinc</keyword>
<dbReference type="InterPro" id="IPR003265">
    <property type="entry name" value="HhH-GPD_domain"/>
</dbReference>
<accession>A0A2U8E3P6</accession>
<evidence type="ECO:0000313" key="16">
    <source>
        <dbReference type="Proteomes" id="UP000244896"/>
    </source>
</evidence>
<dbReference type="PROSITE" id="PS01124">
    <property type="entry name" value="HTH_ARAC_FAMILY_2"/>
    <property type="match status" value="1"/>
</dbReference>
<dbReference type="Gene3D" id="3.40.10.10">
    <property type="entry name" value="DNA Methylphosphotriester Repair Domain"/>
    <property type="match status" value="1"/>
</dbReference>
<evidence type="ECO:0000256" key="13">
    <source>
        <dbReference type="ARBA" id="ARBA00023204"/>
    </source>
</evidence>
<keyword evidence="13" id="KW-0234">DNA repair</keyword>
<dbReference type="EC" id="3.2.2.21" evidence="3"/>
<dbReference type="RefSeq" id="WP_108825219.1">
    <property type="nucleotide sequence ID" value="NZ_CP023004.1"/>
</dbReference>
<dbReference type="Gene3D" id="1.10.1670.10">
    <property type="entry name" value="Helix-hairpin-Helix base-excision DNA repair enzymes (C-terminal)"/>
    <property type="match status" value="1"/>
</dbReference>
<dbReference type="AlphaFoldDB" id="A0A2U8E3P6"/>
<dbReference type="GO" id="GO:0003700">
    <property type="term" value="F:DNA-binding transcription factor activity"/>
    <property type="evidence" value="ECO:0007669"/>
    <property type="project" value="InterPro"/>
</dbReference>
<keyword evidence="5" id="KW-0808">Transferase</keyword>
<dbReference type="Gene3D" id="1.10.10.60">
    <property type="entry name" value="Homeodomain-like"/>
    <property type="match status" value="2"/>
</dbReference>
<dbReference type="InterPro" id="IPR037046">
    <property type="entry name" value="AlkA_N_sf"/>
</dbReference>
<dbReference type="GO" id="GO:0008725">
    <property type="term" value="F:DNA-3-methyladenine glycosylase activity"/>
    <property type="evidence" value="ECO:0007669"/>
    <property type="project" value="TreeGrafter"/>
</dbReference>
<protein>
    <recommendedName>
        <fullName evidence="3">DNA-3-methyladenine glycosylase II</fullName>
        <ecNumber evidence="3">3.2.2.21</ecNumber>
    </recommendedName>
</protein>
<sequence length="498" mass="55092">MRTHSQTPSEKSDPQESRVWYEAFKRKDSRFDGRFFVGVLSTGVYCRPVCRARLPRAANCTFYDTAAEAERAGFRPCLLCRPELAPGNAPVDAKAALVYRAAKLMEENCAHGDVVREIAKRLGCTDRHLRRAFLEKFRVTPVEYMQTCRLLLAKNLLTSTTLSVLNVAMAAGFGSLRRFNDLFKKRYRLAPTALRKKLPDAEKNKGSITVSLGYRPPYRWQKLLDFLEFRSIPGVEKVEGGEYFRTARFATGDGREARGWVRVAHQPENRTLAVSVDVALLPALPQVLSRVRHLFDLCCDPGAVHESLASMNAIKPGACVPGTRLPGSFDTFEMAVRAVLGQQITVKAARTLATRIVNAHGTPIQTGVDGLTHVFPSAGDIVALDGPIENHLCALGVTGARARTILELAKAFETGTVDFSLCAQPDAEVKKLMTLPGIGAWTAHYIAMRAMGWPDAFLETDYGVKKALAPRSSKEILALAENWRPWRGYATVNLWNTL</sequence>
<dbReference type="GO" id="GO:0006307">
    <property type="term" value="P:DNA alkylation repair"/>
    <property type="evidence" value="ECO:0007669"/>
    <property type="project" value="TreeGrafter"/>
</dbReference>
<evidence type="ECO:0000256" key="3">
    <source>
        <dbReference type="ARBA" id="ARBA00012000"/>
    </source>
</evidence>
<dbReference type="GO" id="GO:0005737">
    <property type="term" value="C:cytoplasm"/>
    <property type="evidence" value="ECO:0007669"/>
    <property type="project" value="TreeGrafter"/>
</dbReference>
<dbReference type="InterPro" id="IPR023170">
    <property type="entry name" value="HhH_base_excis_C"/>
</dbReference>
<dbReference type="SMART" id="SM00478">
    <property type="entry name" value="ENDO3c"/>
    <property type="match status" value="1"/>
</dbReference>
<dbReference type="InterPro" id="IPR051912">
    <property type="entry name" value="Alkylbase_DNA_Glycosylase/TA"/>
</dbReference>
<dbReference type="GO" id="GO:0032993">
    <property type="term" value="C:protein-DNA complex"/>
    <property type="evidence" value="ECO:0007669"/>
    <property type="project" value="TreeGrafter"/>
</dbReference>
<dbReference type="GO" id="GO:0008270">
    <property type="term" value="F:zinc ion binding"/>
    <property type="evidence" value="ECO:0007669"/>
    <property type="project" value="InterPro"/>
</dbReference>
<evidence type="ECO:0000256" key="11">
    <source>
        <dbReference type="ARBA" id="ARBA00023159"/>
    </source>
</evidence>
<dbReference type="SMART" id="SM00342">
    <property type="entry name" value="HTH_ARAC"/>
    <property type="match status" value="1"/>
</dbReference>
<feature type="domain" description="HTH araC/xylS-type" evidence="14">
    <location>
        <begin position="99"/>
        <end position="197"/>
    </location>
</feature>
<evidence type="ECO:0000256" key="12">
    <source>
        <dbReference type="ARBA" id="ARBA00023163"/>
    </source>
</evidence>
<comment type="cofactor">
    <cofactor evidence="2">
        <name>Zn(2+)</name>
        <dbReference type="ChEBI" id="CHEBI:29105"/>
    </cofactor>
</comment>
<gene>
    <name evidence="15" type="ORF">CKA38_09265</name>
</gene>
<dbReference type="SUPFAM" id="SSF48150">
    <property type="entry name" value="DNA-glycosylase"/>
    <property type="match status" value="1"/>
</dbReference>
<dbReference type="Pfam" id="PF06029">
    <property type="entry name" value="AlkA_N"/>
    <property type="match status" value="1"/>
</dbReference>
<dbReference type="InterPro" id="IPR009057">
    <property type="entry name" value="Homeodomain-like_sf"/>
</dbReference>
<evidence type="ECO:0000256" key="1">
    <source>
        <dbReference type="ARBA" id="ARBA00000086"/>
    </source>
</evidence>
<dbReference type="OrthoDB" id="9785929at2"/>
<dbReference type="GO" id="GO:0008168">
    <property type="term" value="F:methyltransferase activity"/>
    <property type="evidence" value="ECO:0007669"/>
    <property type="project" value="UniProtKB-KW"/>
</dbReference>
<comment type="catalytic activity">
    <reaction evidence="1">
        <text>Hydrolysis of alkylated DNA, releasing 3-methyladenine, 3-methylguanine, 7-methylguanine and 7-methyladenine.</text>
        <dbReference type="EC" id="3.2.2.21"/>
    </reaction>
</comment>
<dbReference type="Gene3D" id="3.30.310.20">
    <property type="entry name" value="DNA-3-methyladenine glycosylase AlkA, N-terminal domain"/>
    <property type="match status" value="1"/>
</dbReference>
<dbReference type="GO" id="GO:0043565">
    <property type="term" value="F:sequence-specific DNA binding"/>
    <property type="evidence" value="ECO:0007669"/>
    <property type="project" value="InterPro"/>
</dbReference>
<reference evidence="15 16" key="1">
    <citation type="journal article" date="2018" name="Syst. Appl. Microbiol.">
        <title>Ereboglobus luteus gen. nov. sp. nov. from cockroach guts, and new insights into the oxygen relationship of the genera Opitutus and Didymococcus (Verrucomicrobia: Opitutaceae).</title>
        <authorList>
            <person name="Tegtmeier D."/>
            <person name="Belitz A."/>
            <person name="Radek R."/>
            <person name="Heimerl T."/>
            <person name="Brune A."/>
        </authorList>
    </citation>
    <scope>NUCLEOTIDE SEQUENCE [LARGE SCALE GENOMIC DNA]</scope>
    <source>
        <strain evidence="15 16">Ho45</strain>
    </source>
</reference>
<dbReference type="Pfam" id="PF12833">
    <property type="entry name" value="HTH_18"/>
    <property type="match status" value="1"/>
</dbReference>
<evidence type="ECO:0000313" key="15">
    <source>
        <dbReference type="EMBL" id="AWI09410.1"/>
    </source>
</evidence>
<keyword evidence="7" id="KW-0227">DNA damage</keyword>
<dbReference type="InterPro" id="IPR035451">
    <property type="entry name" value="Ada-like_dom_sf"/>
</dbReference>
<dbReference type="Gene3D" id="1.10.340.30">
    <property type="entry name" value="Hypothetical protein, domain 2"/>
    <property type="match status" value="1"/>
</dbReference>
<dbReference type="InterPro" id="IPR018060">
    <property type="entry name" value="HTH_AraC"/>
</dbReference>
<evidence type="ECO:0000256" key="6">
    <source>
        <dbReference type="ARBA" id="ARBA00022723"/>
    </source>
</evidence>
<evidence type="ECO:0000256" key="10">
    <source>
        <dbReference type="ARBA" id="ARBA00023125"/>
    </source>
</evidence>
<dbReference type="Pfam" id="PF02805">
    <property type="entry name" value="Ada_Zn_binding"/>
    <property type="match status" value="1"/>
</dbReference>
<keyword evidence="12" id="KW-0804">Transcription</keyword>
<dbReference type="SUPFAM" id="SSF57884">
    <property type="entry name" value="Ada DNA repair protein, N-terminal domain (N-Ada 10)"/>
    <property type="match status" value="1"/>
</dbReference>
<dbReference type="GO" id="GO:0032259">
    <property type="term" value="P:methylation"/>
    <property type="evidence" value="ECO:0007669"/>
    <property type="project" value="UniProtKB-KW"/>
</dbReference>
<keyword evidence="6" id="KW-0479">Metal-binding</keyword>
<evidence type="ECO:0000256" key="9">
    <source>
        <dbReference type="ARBA" id="ARBA00023015"/>
    </source>
</evidence>
<dbReference type="GO" id="GO:0043916">
    <property type="term" value="F:DNA-7-methylguanine glycosylase activity"/>
    <property type="evidence" value="ECO:0007669"/>
    <property type="project" value="TreeGrafter"/>
</dbReference>
<dbReference type="SUPFAM" id="SSF55945">
    <property type="entry name" value="TATA-box binding protein-like"/>
    <property type="match status" value="1"/>
</dbReference>
<dbReference type="CDD" id="cd00056">
    <property type="entry name" value="ENDO3c"/>
    <property type="match status" value="1"/>
</dbReference>
<dbReference type="Proteomes" id="UP000244896">
    <property type="component" value="Chromosome"/>
</dbReference>
<evidence type="ECO:0000256" key="2">
    <source>
        <dbReference type="ARBA" id="ARBA00001947"/>
    </source>
</evidence>
<dbReference type="SUPFAM" id="SSF46689">
    <property type="entry name" value="Homeodomain-like"/>
    <property type="match status" value="2"/>
</dbReference>
<keyword evidence="11" id="KW-0010">Activator</keyword>